<gene>
    <name evidence="1" type="ORF">QAD02_014832</name>
</gene>
<sequence>MQHTWRYFNWPADPGVYADDFTVLPDPGDLHGAVAPALRAGESARAPVMKSPDTTVSSRRSRKRPCEIETPRPLQEANGSDTASLDQENPSDLAKSKNLEAAASREDEDMHHVRFRGVQTSRERNDRMHPIKGPDGSNTNSEYVQPVSETNAVYVQKMVRISECYPSSSRPRRWLAGAPGGWWPSDLESDSSDGEGSVGYMRSLPFKKRRIIIDEDSAEESAYDAATQREPQSCQPRQGRPGPRMALSILPHGSSKYDDLERSFGSLSTTAIASSDDATEDDERPASSTSSSAYGSASDEGATAASAAPGVRGPSHVSPAAATQEGKEGATPTTRHQRRSRRERAARNARWRESVPPQPIGDDVIDLTATCSEDDECSKVKVCSSSISVSRSEVVVVNPDNFADQPVVDVIVLTSDSESDDEMKRPKFEVPVYRALCAAFENTRHPFDGVALIKYVQAEVTRKRESIRVANYRDKKEVQEQQEGLLDDDTAGPSAQPEPPRQPKRKREKKEKPHKKKTTKKHRAEPQPAENHTAPTEEAPTSDRPAGLSPTHEGRADALPAIEHHHEIASPEQQMLDAPPSHREMSAPVLQFGEDLARAWTSTPFAHADVAGESAWSWTLTPAAIVHSEPVDLGLSAFLESLPPLPSPMAISQPPTAAQHHVRLPPLDLVDLDDAINDSLRVPPTPATPEHLRGAEPLNDALTQLQVKMPPLAADETQPPIRMRIVRRPIDKGSPSSQLTERSK</sequence>
<comment type="caution">
    <text evidence="1">The sequence shown here is derived from an EMBL/GenBank/DDBJ whole genome shotgun (WGS) entry which is preliminary data.</text>
</comment>
<dbReference type="Proteomes" id="UP001239111">
    <property type="component" value="Chromosome 2"/>
</dbReference>
<organism evidence="1 2">
    <name type="scientific">Eretmocerus hayati</name>
    <dbReference type="NCBI Taxonomy" id="131215"/>
    <lineage>
        <taxon>Eukaryota</taxon>
        <taxon>Metazoa</taxon>
        <taxon>Ecdysozoa</taxon>
        <taxon>Arthropoda</taxon>
        <taxon>Hexapoda</taxon>
        <taxon>Insecta</taxon>
        <taxon>Pterygota</taxon>
        <taxon>Neoptera</taxon>
        <taxon>Endopterygota</taxon>
        <taxon>Hymenoptera</taxon>
        <taxon>Apocrita</taxon>
        <taxon>Proctotrupomorpha</taxon>
        <taxon>Chalcidoidea</taxon>
        <taxon>Aphelinidae</taxon>
        <taxon>Aphelininae</taxon>
        <taxon>Eretmocerus</taxon>
    </lineage>
</organism>
<keyword evidence="2" id="KW-1185">Reference proteome</keyword>
<evidence type="ECO:0000313" key="1">
    <source>
        <dbReference type="EMBL" id="KAJ8679045.1"/>
    </source>
</evidence>
<evidence type="ECO:0000313" key="2">
    <source>
        <dbReference type="Proteomes" id="UP001239111"/>
    </source>
</evidence>
<accession>A0ACC2P637</accession>
<reference evidence="1" key="1">
    <citation type="submission" date="2023-04" db="EMBL/GenBank/DDBJ databases">
        <title>A chromosome-level genome assembly of the parasitoid wasp Eretmocerus hayati.</title>
        <authorList>
            <person name="Zhong Y."/>
            <person name="Liu S."/>
            <person name="Liu Y."/>
        </authorList>
    </citation>
    <scope>NUCLEOTIDE SEQUENCE</scope>
    <source>
        <strain evidence="1">ZJU_SS_LIU_2023</strain>
    </source>
</reference>
<dbReference type="EMBL" id="CM056742">
    <property type="protein sequence ID" value="KAJ8679045.1"/>
    <property type="molecule type" value="Genomic_DNA"/>
</dbReference>
<name>A0ACC2P637_9HYME</name>
<protein>
    <submittedName>
        <fullName evidence="1">Uncharacterized protein</fullName>
    </submittedName>
</protein>
<proteinExistence type="predicted"/>